<reference evidence="10" key="2">
    <citation type="submission" date="2021-09" db="EMBL/GenBank/DDBJ databases">
        <authorList>
            <person name="Jia N."/>
            <person name="Wang J."/>
            <person name="Shi W."/>
            <person name="Du L."/>
            <person name="Sun Y."/>
            <person name="Zhan W."/>
            <person name="Jiang J."/>
            <person name="Wang Q."/>
            <person name="Zhang B."/>
            <person name="Ji P."/>
            <person name="Sakyi L.B."/>
            <person name="Cui X."/>
            <person name="Yuan T."/>
            <person name="Jiang B."/>
            <person name="Yang W."/>
            <person name="Lam T.T.-Y."/>
            <person name="Chang Q."/>
            <person name="Ding S."/>
            <person name="Wang X."/>
            <person name="Zhu J."/>
            <person name="Ruan X."/>
            <person name="Zhao L."/>
            <person name="Wei J."/>
            <person name="Que T."/>
            <person name="Du C."/>
            <person name="Cheng J."/>
            <person name="Dai P."/>
            <person name="Han X."/>
            <person name="Huang E."/>
            <person name="Gao Y."/>
            <person name="Liu J."/>
            <person name="Shao H."/>
            <person name="Ye R."/>
            <person name="Li L."/>
            <person name="Wei W."/>
            <person name="Wang X."/>
            <person name="Wang C."/>
            <person name="Huo Q."/>
            <person name="Li W."/>
            <person name="Guo W."/>
            <person name="Chen H."/>
            <person name="Chen S."/>
            <person name="Zhou L."/>
            <person name="Zhou L."/>
            <person name="Ni X."/>
            <person name="Tian J."/>
            <person name="Zhou Y."/>
            <person name="Sheng Y."/>
            <person name="Liu T."/>
            <person name="Pan Y."/>
            <person name="Xia L."/>
            <person name="Li J."/>
            <person name="Zhao F."/>
            <person name="Cao W."/>
        </authorList>
    </citation>
    <scope>NUCLEOTIDE SEQUENCE</scope>
    <source>
        <strain evidence="10">Rsan-2018</strain>
        <tissue evidence="10">Larvae</tissue>
    </source>
</reference>
<protein>
    <recommendedName>
        <fullName evidence="6">Protein transport protein sec16</fullName>
    </recommendedName>
</protein>
<evidence type="ECO:0000256" key="5">
    <source>
        <dbReference type="ARBA" id="ARBA00022892"/>
    </source>
</evidence>
<dbReference type="PANTHER" id="PTHR13402:SF6">
    <property type="entry name" value="SECRETORY 16, ISOFORM I"/>
    <property type="match status" value="1"/>
</dbReference>
<keyword evidence="11" id="KW-1185">Reference proteome</keyword>
<feature type="region of interest" description="Disordered" evidence="7">
    <location>
        <begin position="305"/>
        <end position="349"/>
    </location>
</feature>
<name>A0A9D4PCI3_RHISA</name>
<feature type="compositionally biased region" description="Polar residues" evidence="7">
    <location>
        <begin position="1196"/>
        <end position="1205"/>
    </location>
</feature>
<dbReference type="CDD" id="cd09233">
    <property type="entry name" value="ACE1-Sec16-like"/>
    <property type="match status" value="1"/>
</dbReference>
<reference evidence="10" key="1">
    <citation type="journal article" date="2020" name="Cell">
        <title>Large-Scale Comparative Analyses of Tick Genomes Elucidate Their Genetic Diversity and Vector Capacities.</title>
        <authorList>
            <consortium name="Tick Genome and Microbiome Consortium (TIGMIC)"/>
            <person name="Jia N."/>
            <person name="Wang J."/>
            <person name="Shi W."/>
            <person name="Du L."/>
            <person name="Sun Y."/>
            <person name="Zhan W."/>
            <person name="Jiang J.F."/>
            <person name="Wang Q."/>
            <person name="Zhang B."/>
            <person name="Ji P."/>
            <person name="Bell-Sakyi L."/>
            <person name="Cui X.M."/>
            <person name="Yuan T.T."/>
            <person name="Jiang B.G."/>
            <person name="Yang W.F."/>
            <person name="Lam T.T."/>
            <person name="Chang Q.C."/>
            <person name="Ding S.J."/>
            <person name="Wang X.J."/>
            <person name="Zhu J.G."/>
            <person name="Ruan X.D."/>
            <person name="Zhao L."/>
            <person name="Wei J.T."/>
            <person name="Ye R.Z."/>
            <person name="Que T.C."/>
            <person name="Du C.H."/>
            <person name="Zhou Y.H."/>
            <person name="Cheng J.X."/>
            <person name="Dai P.F."/>
            <person name="Guo W.B."/>
            <person name="Han X.H."/>
            <person name="Huang E.J."/>
            <person name="Li L.F."/>
            <person name="Wei W."/>
            <person name="Gao Y.C."/>
            <person name="Liu J.Z."/>
            <person name="Shao H.Z."/>
            <person name="Wang X."/>
            <person name="Wang C.C."/>
            <person name="Yang T.C."/>
            <person name="Huo Q.B."/>
            <person name="Li W."/>
            <person name="Chen H.Y."/>
            <person name="Chen S.E."/>
            <person name="Zhou L.G."/>
            <person name="Ni X.B."/>
            <person name="Tian J.H."/>
            <person name="Sheng Y."/>
            <person name="Liu T."/>
            <person name="Pan Y.S."/>
            <person name="Xia L.Y."/>
            <person name="Li J."/>
            <person name="Zhao F."/>
            <person name="Cao W.C."/>
        </authorList>
    </citation>
    <scope>NUCLEOTIDE SEQUENCE</scope>
    <source>
        <strain evidence="10">Rsan-2018</strain>
    </source>
</reference>
<organism evidence="10 11">
    <name type="scientific">Rhipicephalus sanguineus</name>
    <name type="common">Brown dog tick</name>
    <name type="synonym">Ixodes sanguineus</name>
    <dbReference type="NCBI Taxonomy" id="34632"/>
    <lineage>
        <taxon>Eukaryota</taxon>
        <taxon>Metazoa</taxon>
        <taxon>Ecdysozoa</taxon>
        <taxon>Arthropoda</taxon>
        <taxon>Chelicerata</taxon>
        <taxon>Arachnida</taxon>
        <taxon>Acari</taxon>
        <taxon>Parasitiformes</taxon>
        <taxon>Ixodida</taxon>
        <taxon>Ixodoidea</taxon>
        <taxon>Ixodidae</taxon>
        <taxon>Rhipicephalinae</taxon>
        <taxon>Rhipicephalus</taxon>
        <taxon>Rhipicephalus</taxon>
    </lineage>
</organism>
<feature type="compositionally biased region" description="Polar residues" evidence="7">
    <location>
        <begin position="1330"/>
        <end position="1349"/>
    </location>
</feature>
<gene>
    <name evidence="10" type="ORF">HPB52_002006</name>
</gene>
<accession>A0A9D4PCI3</accession>
<dbReference type="GO" id="GO:0007030">
    <property type="term" value="P:Golgi organization"/>
    <property type="evidence" value="ECO:0007669"/>
    <property type="project" value="TreeGrafter"/>
</dbReference>
<comment type="subcellular location">
    <subcellularLocation>
        <location evidence="1">Endoplasmic reticulum</location>
    </subcellularLocation>
    <subcellularLocation>
        <location evidence="6">Golgi apparatus membrane</location>
    </subcellularLocation>
</comment>
<dbReference type="GO" id="GO:0012507">
    <property type="term" value="C:ER to Golgi transport vesicle membrane"/>
    <property type="evidence" value="ECO:0007669"/>
    <property type="project" value="TreeGrafter"/>
</dbReference>
<keyword evidence="3 6" id="KW-0813">Transport</keyword>
<evidence type="ECO:0000313" key="10">
    <source>
        <dbReference type="EMBL" id="KAH7934934.1"/>
    </source>
</evidence>
<dbReference type="GO" id="GO:0000139">
    <property type="term" value="C:Golgi membrane"/>
    <property type="evidence" value="ECO:0007669"/>
    <property type="project" value="UniProtKB-SubCell"/>
</dbReference>
<feature type="compositionally biased region" description="Basic and acidic residues" evidence="7">
    <location>
        <begin position="261"/>
        <end position="277"/>
    </location>
</feature>
<feature type="region of interest" description="Disordered" evidence="7">
    <location>
        <begin position="257"/>
        <end position="277"/>
    </location>
</feature>
<feature type="compositionally biased region" description="Basic and acidic residues" evidence="7">
    <location>
        <begin position="309"/>
        <end position="333"/>
    </location>
</feature>
<feature type="region of interest" description="Disordered" evidence="7">
    <location>
        <begin position="1240"/>
        <end position="1270"/>
    </location>
</feature>
<evidence type="ECO:0000259" key="8">
    <source>
        <dbReference type="Pfam" id="PF12931"/>
    </source>
</evidence>
<feature type="region of interest" description="Disordered" evidence="7">
    <location>
        <begin position="147"/>
        <end position="176"/>
    </location>
</feature>
<evidence type="ECO:0000256" key="2">
    <source>
        <dbReference type="ARBA" id="ARBA00005927"/>
    </source>
</evidence>
<dbReference type="Pfam" id="PF12932">
    <property type="entry name" value="Sec16"/>
    <property type="match status" value="1"/>
</dbReference>
<dbReference type="Gene3D" id="1.25.40.1030">
    <property type="match status" value="1"/>
</dbReference>
<dbReference type="EMBL" id="JABSTV010001255">
    <property type="protein sequence ID" value="KAH7934934.1"/>
    <property type="molecule type" value="Genomic_DNA"/>
</dbReference>
<proteinExistence type="inferred from homology"/>
<evidence type="ECO:0000256" key="4">
    <source>
        <dbReference type="ARBA" id="ARBA00022824"/>
    </source>
</evidence>
<feature type="region of interest" description="Disordered" evidence="7">
    <location>
        <begin position="1313"/>
        <end position="1353"/>
    </location>
</feature>
<comment type="caution">
    <text evidence="10">The sequence shown here is derived from an EMBL/GenBank/DDBJ whole genome shotgun (WGS) entry which is preliminary data.</text>
</comment>
<feature type="region of interest" description="Disordered" evidence="7">
    <location>
        <begin position="1154"/>
        <end position="1173"/>
    </location>
</feature>
<evidence type="ECO:0000256" key="3">
    <source>
        <dbReference type="ARBA" id="ARBA00022448"/>
    </source>
</evidence>
<comment type="similarity">
    <text evidence="2 6">Belongs to the SEC16 family.</text>
</comment>
<dbReference type="InterPro" id="IPR024298">
    <property type="entry name" value="Sec16_Sec23-bd"/>
</dbReference>
<evidence type="ECO:0000256" key="1">
    <source>
        <dbReference type="ARBA" id="ARBA00004240"/>
    </source>
</evidence>
<dbReference type="GO" id="GO:0016192">
    <property type="term" value="P:vesicle-mediated transport"/>
    <property type="evidence" value="ECO:0007669"/>
    <property type="project" value="UniProtKB-KW"/>
</dbReference>
<feature type="region of interest" description="Disordered" evidence="7">
    <location>
        <begin position="1184"/>
        <end position="1209"/>
    </location>
</feature>
<feature type="domain" description="Sec16 Sec23-binding" evidence="8">
    <location>
        <begin position="757"/>
        <end position="991"/>
    </location>
</feature>
<dbReference type="GO" id="GO:0015031">
    <property type="term" value="P:protein transport"/>
    <property type="evidence" value="ECO:0007669"/>
    <property type="project" value="UniProtKB-KW"/>
</dbReference>
<keyword evidence="6" id="KW-0333">Golgi apparatus</keyword>
<sequence length="1463" mass="163497">MKRHGSANVFHVAGASSPCAEVASRTMMVTAPAVHLHVTVHAATAPSNPQDRPASRARSLTGAQTVEEARYSPPAQLRVNVPVMVTDTCGFEDHVAVSRRQRRDRAPGVATPAPMRRNCHGWEEQQESEEAAGASLSSLEKVSSVPGFTWSQSQSTLPARTEPAGCNAESDDLPAVPKTSVREDAKGFPLTSRFGAVSHLSGHACSDHDADRSRVAVTHLKRDANDSDLRARERGSLMAEDSEEQFYCRRNTNCKISTDAGRGREHEERRDSRPAFDRDGEEILNFRSCNSSEYGSRHRSGVVVGGENLKMDRQSKLKDDRRVSSEKYWEQYSRKGGRRRPKEDRTAGNVRNDYRRVHWRYDGYDDRSAYRGENFRPDYYEPDHFYNRSDQWWMTGASPEKRNEHWFVRAGDWRNNCQQSATCLNEQERRTELAHCKREPSIYSWDSRKGDNFSRHPQFHGVDRPTDVLNYRSCVDVSSDYNHGDYGIRRDGYSHCDCASRSQLESAYYDALYRNNPAYKEQVDAYYSRLGYSTAQLIDWWNEHAGPLSADAHSLRSQNFADNVVRHDEPQLQEVLKFPRPHPIARFCGANGLVKLVPTVSGNKLPQLVELHRLTPLFEKDPDFRELEAFPGPLIRSETHKENVIDYCKNKIASFAEIPDLPDRSSHVLLWELLVVMLRQNGVVSGTEIAELLVRDYETLEPTPSTPCSRPTCDGDADVSSRSSGVCTGSSFDEDIVVCDGSQLGTTSTSHVLAKFREYLLFGRKKCALEWAAKHGLWGHALSLASRMDAKTHAAMMTRFTNALSLNDPLHTLYQHLSGRQPAAVPLVATTKWGDWRPHLAMILSNSSTCPEADARNVTILGDALASHGCLAAAHFCYVVAHVEFGSYSRKSSKLVLLGADHRTLPFRRFASNEAIHCTEVYEYARSLSDPTYALLHLQEYKLLHATRLAEYGFLEEALRYCEVLAVAMARNCVSMQIAAQTFELANRLKYRVPQFSQFSLEQRELQKIDEAPWLDVLAQVTSKHLENKVVPQAGDNGTHQYDADSEEIRLMAEILSSDSGFQSHPIFTNGSDFFACEDDEYVLRQPEEYFSSYMDSSACKDVSSPVEQQTSVAETQAFAPTERWSPFTTERAAMDASQIQMPADHSFIATHRETVDESSLPQPSTVAQPSDARHFAATCSHTAESRVKVKDQSPLEDSQQSCSPAETDPARLDYYSASVYSQRPVTLTDSDHISGISCSTSPLHTHVRPEHSPSVSEPAKPATDRSREAARKSWLGAIFEKLTPKQPNQIILPDDTDPCIVWDEERKCWVDKNAPSGKTDGPMAPPPTDSSCGGRQNPYSNKQGQNRFHLSKQRSLRRRYVDVLNADSGKASGDSSLMSTTVLEYQPATTQDASQFFVPQPASQQCGNYSCDFVSCAPAPDQTSTAAPSLSSESSEHCYWPSPMPAATPMMFSPTSSTAVAR</sequence>
<dbReference type="InterPro" id="IPR024340">
    <property type="entry name" value="Sec16_CCD"/>
</dbReference>
<dbReference type="Proteomes" id="UP000821837">
    <property type="component" value="Unassembled WGS sequence"/>
</dbReference>
<keyword evidence="4 6" id="KW-0256">Endoplasmic reticulum</keyword>
<keyword evidence="6" id="KW-0653">Protein transport</keyword>
<feature type="compositionally biased region" description="Basic and acidic residues" evidence="7">
    <location>
        <begin position="1184"/>
        <end position="1194"/>
    </location>
</feature>
<feature type="region of interest" description="Disordered" evidence="7">
    <location>
        <begin position="44"/>
        <end position="69"/>
    </location>
</feature>
<evidence type="ECO:0000256" key="6">
    <source>
        <dbReference type="RuleBase" id="RU364101"/>
    </source>
</evidence>
<dbReference type="VEuPathDB" id="VectorBase:RSAN_057345"/>
<dbReference type="PANTHER" id="PTHR13402">
    <property type="entry name" value="RGPR-RELATED"/>
    <property type="match status" value="1"/>
</dbReference>
<evidence type="ECO:0000256" key="7">
    <source>
        <dbReference type="SAM" id="MobiDB-lite"/>
    </source>
</evidence>
<dbReference type="Pfam" id="PF12931">
    <property type="entry name" value="TPR_Sec16"/>
    <property type="match status" value="1"/>
</dbReference>
<evidence type="ECO:0000313" key="11">
    <source>
        <dbReference type="Proteomes" id="UP000821837"/>
    </source>
</evidence>
<dbReference type="GO" id="GO:0070971">
    <property type="term" value="C:endoplasmic reticulum exit site"/>
    <property type="evidence" value="ECO:0007669"/>
    <property type="project" value="TreeGrafter"/>
</dbReference>
<feature type="compositionally biased region" description="Polar residues" evidence="7">
    <location>
        <begin position="1158"/>
        <end position="1169"/>
    </location>
</feature>
<keyword evidence="5 6" id="KW-0931">ER-Golgi transport</keyword>
<keyword evidence="6" id="KW-0472">Membrane</keyword>
<feature type="compositionally biased region" description="Polar residues" evidence="7">
    <location>
        <begin position="149"/>
        <end position="158"/>
    </location>
</feature>
<feature type="domain" description="Sec16 central conserved" evidence="9">
    <location>
        <begin position="606"/>
        <end position="682"/>
    </location>
</feature>
<dbReference type="GO" id="GO:0070973">
    <property type="term" value="P:protein localization to endoplasmic reticulum exit site"/>
    <property type="evidence" value="ECO:0007669"/>
    <property type="project" value="TreeGrafter"/>
</dbReference>
<evidence type="ECO:0000259" key="9">
    <source>
        <dbReference type="Pfam" id="PF12932"/>
    </source>
</evidence>